<keyword evidence="1" id="KW-0472">Membrane</keyword>
<evidence type="ECO:0000313" key="2">
    <source>
        <dbReference type="EMBL" id="SHO80920.1"/>
    </source>
</evidence>
<reference evidence="2" key="1">
    <citation type="submission" date="2016-10" db="EMBL/GenBank/DDBJ databases">
        <authorList>
            <person name="de Groot N.N."/>
        </authorList>
    </citation>
    <scope>NUCLEOTIDE SEQUENCE</scope>
</reference>
<evidence type="ECO:0000256" key="1">
    <source>
        <dbReference type="SAM" id="Phobius"/>
    </source>
</evidence>
<keyword evidence="1" id="KW-1133">Transmembrane helix</keyword>
<accession>A0A1W1EJ90</accession>
<feature type="transmembrane region" description="Helical" evidence="1">
    <location>
        <begin position="6"/>
        <end position="27"/>
    </location>
</feature>
<sequence>MSIGDIFYIIAMVLFALITFGIIRAYFRSKFTDDGRRKDMLDEYEER</sequence>
<proteinExistence type="predicted"/>
<dbReference type="EMBL" id="FRYL01000021">
    <property type="protein sequence ID" value="SHO80920.1"/>
    <property type="molecule type" value="Genomic_DNA"/>
</dbReference>
<keyword evidence="1" id="KW-0812">Transmembrane</keyword>
<evidence type="ECO:0008006" key="3">
    <source>
        <dbReference type="Google" id="ProtNLM"/>
    </source>
</evidence>
<protein>
    <recommendedName>
        <fullName evidence="3">CcoQ/FixQ family Cbb3-type cytochrome c oxidase assembly chaperone</fullName>
    </recommendedName>
</protein>
<gene>
    <name evidence="2" type="ORF">MNB_SV-15-571</name>
</gene>
<organism evidence="2">
    <name type="scientific">hydrothermal vent metagenome</name>
    <dbReference type="NCBI Taxonomy" id="652676"/>
    <lineage>
        <taxon>unclassified sequences</taxon>
        <taxon>metagenomes</taxon>
        <taxon>ecological metagenomes</taxon>
    </lineage>
</organism>
<dbReference type="AlphaFoldDB" id="A0A1W1EJ90"/>
<name>A0A1W1EJ90_9ZZZZ</name>